<evidence type="ECO:0000313" key="1">
    <source>
        <dbReference type="EMBL" id="OLR55030.1"/>
    </source>
</evidence>
<dbReference type="EMBL" id="MJIE01000001">
    <property type="protein sequence ID" value="OLR55030.1"/>
    <property type="molecule type" value="Genomic_DNA"/>
</dbReference>
<evidence type="ECO:0000313" key="2">
    <source>
        <dbReference type="Proteomes" id="UP000187404"/>
    </source>
</evidence>
<comment type="caution">
    <text evidence="1">The sequence shown here is derived from an EMBL/GenBank/DDBJ whole genome shotgun (WGS) entry which is preliminary data.</text>
</comment>
<proteinExistence type="predicted"/>
<dbReference type="Proteomes" id="UP000187404">
    <property type="component" value="Unassembled WGS sequence"/>
</dbReference>
<dbReference type="AlphaFoldDB" id="A0A1Q9JFL8"/>
<name>A0A1Q9JFL8_9FIRM</name>
<reference evidence="1 2" key="1">
    <citation type="journal article" date="2016" name="Appl. Environ. Microbiol.">
        <title>Function and Phylogeny of Bacterial Butyryl Coenzyme A:Acetate Transferases and Their Diversity in the Proximal Colon of Swine.</title>
        <authorList>
            <person name="Trachsel J."/>
            <person name="Bayles D.O."/>
            <person name="Looft T."/>
            <person name="Levine U.Y."/>
            <person name="Allen H.K."/>
        </authorList>
    </citation>
    <scope>NUCLEOTIDE SEQUENCE [LARGE SCALE GENOMIC DNA]</scope>
    <source>
        <strain evidence="1 2">68-3-10</strain>
    </source>
</reference>
<protein>
    <submittedName>
        <fullName evidence="1">Uncharacterized protein</fullName>
    </submittedName>
</protein>
<dbReference type="RefSeq" id="WP_075712038.1">
    <property type="nucleotide sequence ID" value="NZ_MJIE01000001.1"/>
</dbReference>
<dbReference type="OrthoDB" id="1949411at2"/>
<keyword evidence="2" id="KW-1185">Reference proteome</keyword>
<gene>
    <name evidence="1" type="ORF">BHK98_02485</name>
</gene>
<organism evidence="1 2">
    <name type="scientific">Hornefia porci</name>
    <dbReference type="NCBI Taxonomy" id="2652292"/>
    <lineage>
        <taxon>Bacteria</taxon>
        <taxon>Bacillati</taxon>
        <taxon>Bacillota</taxon>
        <taxon>Clostridia</taxon>
        <taxon>Peptostreptococcales</taxon>
        <taxon>Anaerovoracaceae</taxon>
        <taxon>Hornefia</taxon>
    </lineage>
</organism>
<accession>A0A1Q9JFL8</accession>
<sequence>MAIKSSDQITVVDLTDGYSVNLTNDSFTFAGDKDGKIASQQSTTTVIQALRGDEVPTISVDNTKITKPSGVTTSWNASTNTLTITVTTSVAAGGIVTIPVVLDGSVTINKVFSFGIAKTGATGGKGDPGRGISSTVIEYQVGTSGTTVPTGTWSTSPVATTAQGQYLWTRTTIKYTSGSDSVSYSVAAHGQTGGQGAAGRGISSTVVEYQVGTSGTSAPTGTWSTSPVATTTQGQYLWTRTTIKYTSGSDSISYSVSAHGKQGTQGNPGADAILISITASNGNIFKSNSGSTILTAHVYKAGTEVTGNALTALGTIKWYKDGGSSAVGTGATLTVNATDVASKAVYEARLEG</sequence>
<dbReference type="STRING" id="1261640.BHK98_02485"/>